<gene>
    <name evidence="4" type="ordered locus">Tmar_0107</name>
</gene>
<organism evidence="4 5">
    <name type="scientific">Thermaerobacter marianensis (strain ATCC 700841 / DSM 12885 / JCM 10246 / 7p75a)</name>
    <dbReference type="NCBI Taxonomy" id="644966"/>
    <lineage>
        <taxon>Bacteria</taxon>
        <taxon>Bacillati</taxon>
        <taxon>Bacillota</taxon>
        <taxon>Clostridia</taxon>
        <taxon>Eubacteriales</taxon>
        <taxon>Clostridiales Family XVII. Incertae Sedis</taxon>
        <taxon>Thermaerobacter</taxon>
    </lineage>
</organism>
<feature type="region of interest" description="Disordered" evidence="2">
    <location>
        <begin position="1"/>
        <end position="60"/>
    </location>
</feature>
<feature type="compositionally biased region" description="Low complexity" evidence="2">
    <location>
        <begin position="1"/>
        <end position="10"/>
    </location>
</feature>
<reference evidence="5" key="2">
    <citation type="journal article" date="2010" name="Stand. Genomic Sci.">
        <title>Complete genome sequence of Thermaerobacter marianensis type strain (7p75aT).</title>
        <authorList>
            <person name="Han C."/>
            <person name="Gu W."/>
            <person name="Zhang X."/>
            <person name="Lapidus A."/>
            <person name="Nolan M."/>
            <person name="Copeland A."/>
            <person name="Lucas S."/>
            <person name="Glavina Del Rio T."/>
            <person name="Tice H."/>
            <person name="Cheng J."/>
            <person name="Tapia R."/>
            <person name="Goodwin L."/>
            <person name="Pitluck S."/>
            <person name="Pagani I."/>
            <person name="Ivanova N."/>
            <person name="Mavromatis K."/>
            <person name="Mikhailova N."/>
            <person name="Pati A."/>
            <person name="Chen A."/>
            <person name="Palaniappan K."/>
            <person name="Land M."/>
            <person name="Hauser L."/>
            <person name="Chang Y."/>
            <person name="Jeffries C."/>
            <person name="Schneider S."/>
            <person name="Rohde M."/>
            <person name="Goker M."/>
            <person name="Pukall R."/>
            <person name="Woyke T."/>
            <person name="Bristow J."/>
            <person name="Eisen J."/>
            <person name="Markowitz V."/>
            <person name="Hugenholtz P."/>
            <person name="Kyrpides N."/>
            <person name="Klenk H."/>
            <person name="Detter J."/>
        </authorList>
    </citation>
    <scope>NUCLEOTIDE SEQUENCE [LARGE SCALE GENOMIC DNA]</scope>
    <source>
        <strain evidence="5">ATCC 700841 / DSM 12885 / JCM 10246 / 7p75a</strain>
    </source>
</reference>
<feature type="compositionally biased region" description="Low complexity" evidence="2">
    <location>
        <begin position="156"/>
        <end position="176"/>
    </location>
</feature>
<sequence length="176" mass="18447">MGPAGLLRPVPVTPLPRAVPAPVSKGAGRSPAGRPYDPGRALAGREVRGGSGEAVGAATGPRPVRRRWRLRWGRLAATAVAAYLLAGLVLQQVALWQARQELRALDRQLQELRGQQAELRAAEQRVDDPAYVDETARQRLGLVKPGETVIQLVDEPGAAGSPAAQSPGSPGAPAGR</sequence>
<feature type="transmembrane region" description="Helical" evidence="3">
    <location>
        <begin position="75"/>
        <end position="96"/>
    </location>
</feature>
<dbReference type="eggNOG" id="COG2919">
    <property type="taxonomic scope" value="Bacteria"/>
</dbReference>
<evidence type="ECO:0000313" key="5">
    <source>
        <dbReference type="Proteomes" id="UP000008915"/>
    </source>
</evidence>
<keyword evidence="5" id="KW-1185">Reference proteome</keyword>
<keyword evidence="1" id="KW-0175">Coiled coil</keyword>
<evidence type="ECO:0000256" key="2">
    <source>
        <dbReference type="SAM" id="MobiDB-lite"/>
    </source>
</evidence>
<keyword evidence="3" id="KW-0812">Transmembrane</keyword>
<accession>E6SL30</accession>
<protein>
    <submittedName>
        <fullName evidence="4">Septum formation initiator</fullName>
    </submittedName>
</protein>
<dbReference type="KEGG" id="tmr:Tmar_0107"/>
<evidence type="ECO:0000313" key="4">
    <source>
        <dbReference type="EMBL" id="ADU50232.1"/>
    </source>
</evidence>
<keyword evidence="3" id="KW-1133">Transmembrane helix</keyword>
<dbReference type="InterPro" id="IPR007060">
    <property type="entry name" value="FtsL/DivIC"/>
</dbReference>
<dbReference type="Pfam" id="PF04977">
    <property type="entry name" value="DivIC"/>
    <property type="match status" value="1"/>
</dbReference>
<feature type="coiled-coil region" evidence="1">
    <location>
        <begin position="95"/>
        <end position="125"/>
    </location>
</feature>
<dbReference type="EMBL" id="CP002344">
    <property type="protein sequence ID" value="ADU50232.1"/>
    <property type="molecule type" value="Genomic_DNA"/>
</dbReference>
<name>E6SL30_THEM7</name>
<reference evidence="4 5" key="1">
    <citation type="journal article" date="2010" name="Stand. Genomic Sci.">
        <title>Complete genome sequence of Thermaerobacter marianensis type strain (7p75a).</title>
        <authorList>
            <person name="Han C."/>
            <person name="Gu W."/>
            <person name="Zhang X."/>
            <person name="Lapidus A."/>
            <person name="Nolan M."/>
            <person name="Copeland A."/>
            <person name="Lucas S."/>
            <person name="Del Rio T.G."/>
            <person name="Tice H."/>
            <person name="Cheng J.F."/>
            <person name="Tapia R."/>
            <person name="Goodwin L."/>
            <person name="Pitluck S."/>
            <person name="Pagani I."/>
            <person name="Ivanova N."/>
            <person name="Mavromatis K."/>
            <person name="Mikhailova N."/>
            <person name="Pati A."/>
            <person name="Chen A."/>
            <person name="Palaniappan K."/>
            <person name="Land M."/>
            <person name="Hauser L."/>
            <person name="Chang Y.J."/>
            <person name="Jeffries C.D."/>
            <person name="Schneider S."/>
            <person name="Rohde M."/>
            <person name="Goker M."/>
            <person name="Pukall R."/>
            <person name="Woyke T."/>
            <person name="Bristow J."/>
            <person name="Eisen J.A."/>
            <person name="Markowitz V."/>
            <person name="Hugenholtz P."/>
            <person name="Kyrpides N.C."/>
            <person name="Klenk H.P."/>
            <person name="Detter J.C."/>
        </authorList>
    </citation>
    <scope>NUCLEOTIDE SEQUENCE [LARGE SCALE GENOMIC DNA]</scope>
    <source>
        <strain evidence="5">ATCC 700841 / DSM 12885 / JCM 10246 / 7p75a</strain>
    </source>
</reference>
<dbReference type="STRING" id="644966.Tmar_0107"/>
<evidence type="ECO:0000256" key="3">
    <source>
        <dbReference type="SAM" id="Phobius"/>
    </source>
</evidence>
<dbReference type="AlphaFoldDB" id="E6SL30"/>
<dbReference type="HOGENOM" id="CLU_1524427_0_0_9"/>
<keyword evidence="3" id="KW-0472">Membrane</keyword>
<evidence type="ECO:0000256" key="1">
    <source>
        <dbReference type="SAM" id="Coils"/>
    </source>
</evidence>
<feature type="region of interest" description="Disordered" evidence="2">
    <location>
        <begin position="154"/>
        <end position="176"/>
    </location>
</feature>
<dbReference type="Proteomes" id="UP000008915">
    <property type="component" value="Chromosome"/>
</dbReference>
<proteinExistence type="predicted"/>